<accession>A0A6J2CP61</accession>
<reference evidence="3" key="1">
    <citation type="submission" date="2025-08" db="UniProtKB">
        <authorList>
            <consortium name="RefSeq"/>
        </authorList>
    </citation>
    <scope>IDENTIFICATION</scope>
    <source>
        <tissue evidence="3">Blood</tissue>
    </source>
</reference>
<organism evidence="2 3">
    <name type="scientific">Zalophus californianus</name>
    <name type="common">California sealion</name>
    <dbReference type="NCBI Taxonomy" id="9704"/>
    <lineage>
        <taxon>Eukaryota</taxon>
        <taxon>Metazoa</taxon>
        <taxon>Chordata</taxon>
        <taxon>Craniata</taxon>
        <taxon>Vertebrata</taxon>
        <taxon>Euteleostomi</taxon>
        <taxon>Mammalia</taxon>
        <taxon>Eutheria</taxon>
        <taxon>Laurasiatheria</taxon>
        <taxon>Carnivora</taxon>
        <taxon>Caniformia</taxon>
        <taxon>Pinnipedia</taxon>
        <taxon>Otariidae</taxon>
        <taxon>Zalophus</taxon>
    </lineage>
</organism>
<proteinExistence type="predicted"/>
<dbReference type="RefSeq" id="XP_027444482.1">
    <property type="nucleotide sequence ID" value="XM_027588681.1"/>
</dbReference>
<evidence type="ECO:0000313" key="3">
    <source>
        <dbReference type="RefSeq" id="XP_027444482.1"/>
    </source>
</evidence>
<dbReference type="Proteomes" id="UP000515165">
    <property type="component" value="Chromosome 3"/>
</dbReference>
<gene>
    <name evidence="3" type="primary">LOC113919483</name>
</gene>
<feature type="region of interest" description="Disordered" evidence="1">
    <location>
        <begin position="1"/>
        <end position="118"/>
    </location>
</feature>
<feature type="compositionally biased region" description="Basic residues" evidence="1">
    <location>
        <begin position="15"/>
        <end position="25"/>
    </location>
</feature>
<sequence length="118" mass="13107">MHYLGLGAPGPLHSRPLRIKSKQSKVHTGLQKLRCLPPGVGSRPVRPLHLQLRPRAAGPRRASPRPPPPSAAETALRRSPRLLGRAPRRRRGAALTPKVQKEKEQWQGPRRSWASSPQ</sequence>
<evidence type="ECO:0000313" key="2">
    <source>
        <dbReference type="Proteomes" id="UP000515165"/>
    </source>
</evidence>
<protein>
    <submittedName>
        <fullName evidence="3">Uncharacterized protein LOC113919483</fullName>
    </submittedName>
</protein>
<dbReference type="KEGG" id="zca:113919483"/>
<evidence type="ECO:0000256" key="1">
    <source>
        <dbReference type="SAM" id="MobiDB-lite"/>
    </source>
</evidence>
<keyword evidence="2" id="KW-1185">Reference proteome</keyword>
<dbReference type="AlphaFoldDB" id="A0A6J2CP61"/>
<dbReference type="GeneID" id="113919483"/>
<name>A0A6J2CP61_ZALCA</name>